<protein>
    <submittedName>
        <fullName evidence="2">Uncharacterized protein</fullName>
    </submittedName>
</protein>
<evidence type="ECO:0000256" key="1">
    <source>
        <dbReference type="SAM" id="Phobius"/>
    </source>
</evidence>
<keyword evidence="1" id="KW-0812">Transmembrane</keyword>
<proteinExistence type="predicted"/>
<evidence type="ECO:0000313" key="3">
    <source>
        <dbReference type="Proteomes" id="UP000076532"/>
    </source>
</evidence>
<keyword evidence="1" id="KW-0472">Membrane</keyword>
<gene>
    <name evidence="2" type="ORF">FIBSPDRAFT_961133</name>
</gene>
<evidence type="ECO:0000313" key="2">
    <source>
        <dbReference type="EMBL" id="KZP12820.1"/>
    </source>
</evidence>
<accession>A0A166BNF3</accession>
<sequence>MASRLLRHARQLKSQCKLVRGIFSASILITISNIVHMIFVIRADIHLAIMMSGQFEVAISLIVCNLPVVVACFYRHFRRMYAEDAYDYATDSSSDRSSLENTLDASAVTQTGPVYSADLMTHISSQ</sequence>
<reference evidence="2 3" key="1">
    <citation type="journal article" date="2016" name="Mol. Biol. Evol.">
        <title>Comparative Genomics of Early-Diverging Mushroom-Forming Fungi Provides Insights into the Origins of Lignocellulose Decay Capabilities.</title>
        <authorList>
            <person name="Nagy L.G."/>
            <person name="Riley R."/>
            <person name="Tritt A."/>
            <person name="Adam C."/>
            <person name="Daum C."/>
            <person name="Floudas D."/>
            <person name="Sun H."/>
            <person name="Yadav J.S."/>
            <person name="Pangilinan J."/>
            <person name="Larsson K.H."/>
            <person name="Matsuura K."/>
            <person name="Barry K."/>
            <person name="Labutti K."/>
            <person name="Kuo R."/>
            <person name="Ohm R.A."/>
            <person name="Bhattacharya S.S."/>
            <person name="Shirouzu T."/>
            <person name="Yoshinaga Y."/>
            <person name="Martin F.M."/>
            <person name="Grigoriev I.V."/>
            <person name="Hibbett D.S."/>
        </authorList>
    </citation>
    <scope>NUCLEOTIDE SEQUENCE [LARGE SCALE GENOMIC DNA]</scope>
    <source>
        <strain evidence="2 3">CBS 109695</strain>
    </source>
</reference>
<dbReference type="OrthoDB" id="3229610at2759"/>
<name>A0A166BNF3_9AGAM</name>
<keyword evidence="1" id="KW-1133">Transmembrane helix</keyword>
<organism evidence="2 3">
    <name type="scientific">Athelia psychrophila</name>
    <dbReference type="NCBI Taxonomy" id="1759441"/>
    <lineage>
        <taxon>Eukaryota</taxon>
        <taxon>Fungi</taxon>
        <taxon>Dikarya</taxon>
        <taxon>Basidiomycota</taxon>
        <taxon>Agaricomycotina</taxon>
        <taxon>Agaricomycetes</taxon>
        <taxon>Agaricomycetidae</taxon>
        <taxon>Atheliales</taxon>
        <taxon>Atheliaceae</taxon>
        <taxon>Athelia</taxon>
    </lineage>
</organism>
<dbReference type="AlphaFoldDB" id="A0A166BNF3"/>
<feature type="transmembrane region" description="Helical" evidence="1">
    <location>
        <begin position="21"/>
        <end position="41"/>
    </location>
</feature>
<dbReference type="STRING" id="436010.A0A166BNF3"/>
<dbReference type="EMBL" id="KV417642">
    <property type="protein sequence ID" value="KZP12820.1"/>
    <property type="molecule type" value="Genomic_DNA"/>
</dbReference>
<feature type="transmembrane region" description="Helical" evidence="1">
    <location>
        <begin position="53"/>
        <end position="74"/>
    </location>
</feature>
<keyword evidence="3" id="KW-1185">Reference proteome</keyword>
<dbReference type="Proteomes" id="UP000076532">
    <property type="component" value="Unassembled WGS sequence"/>
</dbReference>